<gene>
    <name evidence="3" type="ORF">JD82_02401</name>
</gene>
<evidence type="ECO:0000313" key="3">
    <source>
        <dbReference type="EMBL" id="TWH20555.1"/>
    </source>
</evidence>
<dbReference type="Proteomes" id="UP000317303">
    <property type="component" value="Unassembled WGS sequence"/>
</dbReference>
<dbReference type="InterPro" id="IPR002589">
    <property type="entry name" value="Macro_dom"/>
</dbReference>
<comment type="caution">
    <text evidence="3">The sequence shown here is derived from an EMBL/GenBank/DDBJ whole genome shotgun (WGS) entry which is preliminary data.</text>
</comment>
<evidence type="ECO:0000313" key="4">
    <source>
        <dbReference type="Proteomes" id="UP000317303"/>
    </source>
</evidence>
<feature type="compositionally biased region" description="Basic and acidic residues" evidence="1">
    <location>
        <begin position="292"/>
        <end position="306"/>
    </location>
</feature>
<dbReference type="InterPro" id="IPR043472">
    <property type="entry name" value="Macro_dom-like"/>
</dbReference>
<feature type="region of interest" description="Disordered" evidence="1">
    <location>
        <begin position="286"/>
        <end position="306"/>
    </location>
</feature>
<dbReference type="AlphaFoldDB" id="A0A660CI07"/>
<dbReference type="SUPFAM" id="SSF52949">
    <property type="entry name" value="Macro domain-like"/>
    <property type="match status" value="1"/>
</dbReference>
<protein>
    <submittedName>
        <fullName evidence="3">O-acetyl-ADP-ribose deacetylase (Regulator of RNase III)</fullName>
    </submittedName>
</protein>
<reference evidence="3 4" key="1">
    <citation type="submission" date="2019-07" db="EMBL/GenBank/DDBJ databases">
        <title>R&amp;d 2014.</title>
        <authorList>
            <person name="Klenk H.-P."/>
        </authorList>
    </citation>
    <scope>NUCLEOTIDE SEQUENCE [LARGE SCALE GENOMIC DNA]</scope>
    <source>
        <strain evidence="3 4">DSM 43194</strain>
    </source>
</reference>
<dbReference type="PROSITE" id="PS51154">
    <property type="entry name" value="MACRO"/>
    <property type="match status" value="1"/>
</dbReference>
<evidence type="ECO:0000259" key="2">
    <source>
        <dbReference type="PROSITE" id="PS51154"/>
    </source>
</evidence>
<organism evidence="3 4">
    <name type="scientific">Prauserella rugosa</name>
    <dbReference type="NCBI Taxonomy" id="43354"/>
    <lineage>
        <taxon>Bacteria</taxon>
        <taxon>Bacillati</taxon>
        <taxon>Actinomycetota</taxon>
        <taxon>Actinomycetes</taxon>
        <taxon>Pseudonocardiales</taxon>
        <taxon>Pseudonocardiaceae</taxon>
        <taxon>Prauserella</taxon>
    </lineage>
</organism>
<accession>A0A660CI07</accession>
<dbReference type="RefSeq" id="WP_084706066.1">
    <property type="nucleotide sequence ID" value="NZ_JOIJ01000031.1"/>
</dbReference>
<proteinExistence type="predicted"/>
<dbReference type="OrthoDB" id="6194521at2"/>
<dbReference type="PANTHER" id="PTHR11106">
    <property type="entry name" value="GANGLIOSIDE INDUCED DIFFERENTIATION ASSOCIATED PROTEIN 2-RELATED"/>
    <property type="match status" value="1"/>
</dbReference>
<dbReference type="Gene3D" id="3.40.220.10">
    <property type="entry name" value="Leucine Aminopeptidase, subunit E, domain 1"/>
    <property type="match status" value="1"/>
</dbReference>
<dbReference type="PANTHER" id="PTHR11106:SF27">
    <property type="entry name" value="MACRO DOMAIN-CONTAINING PROTEIN"/>
    <property type="match status" value="1"/>
</dbReference>
<feature type="domain" description="Macro" evidence="2">
    <location>
        <begin position="1"/>
        <end position="168"/>
    </location>
</feature>
<sequence>MPTITPVRGDITAQPVDAIVNAANNGMRGGGGVDGAIHRAGGRAVLDDCIARFPNGLATGDAGWTTAGELPARWVIHTVGPNVHVGERDPATLESCYRRSLAVADELGARTVAFPMISTGAYGWPIRDAALTAAFTIASTPTHVRHVRLVAFDDEALRTVEFAVLLLTPLRILQAVRVLHRRGAQHARIRPGMSASGGYWRVAVWPEGAGTPGLTYTTGSTTTFLDTEVTAATRPAEVADLMEEANPALRTRVSDPDYALWYEQLLAAVERNRTLPVSYADHFDSSGGWEVGGRDRHPHPPEPRQR</sequence>
<evidence type="ECO:0000256" key="1">
    <source>
        <dbReference type="SAM" id="MobiDB-lite"/>
    </source>
</evidence>
<dbReference type="EMBL" id="VLJV01000001">
    <property type="protein sequence ID" value="TWH20555.1"/>
    <property type="molecule type" value="Genomic_DNA"/>
</dbReference>
<name>A0A660CI07_9PSEU</name>
<dbReference type="Pfam" id="PF01661">
    <property type="entry name" value="Macro"/>
    <property type="match status" value="1"/>
</dbReference>
<keyword evidence="4" id="KW-1185">Reference proteome</keyword>
<dbReference type="SMART" id="SM00506">
    <property type="entry name" value="A1pp"/>
    <property type="match status" value="1"/>
</dbReference>